<feature type="domain" description="ABM" evidence="5">
    <location>
        <begin position="231"/>
        <end position="318"/>
    </location>
</feature>
<dbReference type="InterPro" id="IPR007138">
    <property type="entry name" value="ABM_dom"/>
</dbReference>
<keyword evidence="3" id="KW-0274">FAD</keyword>
<name>A0ABV3XKK4_9ACTN</name>
<dbReference type="Gene3D" id="3.30.70.100">
    <property type="match status" value="3"/>
</dbReference>
<dbReference type="InterPro" id="IPR011008">
    <property type="entry name" value="Dimeric_a/b-barrel"/>
</dbReference>
<comment type="caution">
    <text evidence="6">The sequence shown here is derived from an EMBL/GenBank/DDBJ whole genome shotgun (WGS) entry which is preliminary data.</text>
</comment>
<reference evidence="6 7" key="1">
    <citation type="submission" date="2024-06" db="EMBL/GenBank/DDBJ databases">
        <title>Draft genome sequence of Geodermatophilus badlandi, a novel member of the Geodermatophilaceae isolated from badland sedimentary rocks in the Red desert, Wyoming, USA.</title>
        <authorList>
            <person name="Ben Tekaya S."/>
            <person name="Nouioui I."/>
            <person name="Flores G.M."/>
            <person name="Shaal M.N."/>
            <person name="Bredoire F."/>
            <person name="Basile F."/>
            <person name="Van Diepen L."/>
            <person name="Ward N.L."/>
        </authorList>
    </citation>
    <scope>NUCLEOTIDE SEQUENCE [LARGE SCALE GENOMIC DNA]</scope>
    <source>
        <strain evidence="6 7">WL48A</strain>
    </source>
</reference>
<proteinExistence type="predicted"/>
<dbReference type="PANTHER" id="PTHR43004:SF19">
    <property type="entry name" value="BINDING MONOOXYGENASE, PUTATIVE (JCVI)-RELATED"/>
    <property type="match status" value="1"/>
</dbReference>
<dbReference type="Pfam" id="PF01494">
    <property type="entry name" value="FAD_binding_3"/>
    <property type="match status" value="1"/>
</dbReference>
<keyword evidence="6" id="KW-0503">Monooxygenase</keyword>
<dbReference type="Proteomes" id="UP001560045">
    <property type="component" value="Unassembled WGS sequence"/>
</dbReference>
<dbReference type="Gene3D" id="3.30.70.2450">
    <property type="match status" value="1"/>
</dbReference>
<protein>
    <submittedName>
        <fullName evidence="6">FAD-dependent monooxygenase</fullName>
    </submittedName>
</protein>
<dbReference type="InterPro" id="IPR036188">
    <property type="entry name" value="FAD/NAD-bd_sf"/>
</dbReference>
<dbReference type="EMBL" id="JBFNXQ010000106">
    <property type="protein sequence ID" value="MEX5721110.1"/>
    <property type="molecule type" value="Genomic_DNA"/>
</dbReference>
<dbReference type="GO" id="GO:0004497">
    <property type="term" value="F:monooxygenase activity"/>
    <property type="evidence" value="ECO:0007669"/>
    <property type="project" value="UniProtKB-KW"/>
</dbReference>
<dbReference type="InterPro" id="IPR002938">
    <property type="entry name" value="FAD-bd"/>
</dbReference>
<keyword evidence="6" id="KW-0560">Oxidoreductase</keyword>
<keyword evidence="7" id="KW-1185">Reference proteome</keyword>
<sequence>MTRPATGPGDRAAVRTVLRMRAREGCEAEFEAAWHRAAAEISRVPGNLRQELMRDEDDPRWFAIASDWTDRASVDAFGRSAARETLTEALRDLREDASRSTFTVLATMDAERRRPVRIDFSTSVKPGEQAAFERAYRTVTERIGDSRGYVREELLRDASGLRYHIFAEWESEDDFVQWVEDPSHMAAGAPLARWHSVEFRREVLEIRQRPDADADFPPLLSPGGDVEVERVRIDTAVAVEPWEQEAFELAYLAAAQLARSAPGHAREELLREPDGRRYHVVAEWDSEQRFTDWAAEPANWAVGPLGRWLARGEDRRVFALRVRPEPPSVAARAEAVPEPARQPAADDVVVPDGVPVAPEPDLEVVAGQPVQVSGERAADLEPAPAAALATSTVPSASVQEFVEKPDDGHAPAAAALLPAPSDLGGPARTTGRAVEVLVVGAGPAGLTHAIELARRGVAVRVVDKRPQASTQADKAIGIHCRTMEIWEDQGIVTEAMNAGIWLYGQTVFVNGEQTHQVDWAGLDELPYAHLGLPQYDTERILGAKLASLGVVVERGVELVGFTQDDEGVTAQLRHASGEGETARAQYLVGCDGAHSAVRSGLGLSFEGGLSMFPQLFMLGDVDVDWDLPAGHLVRFVRIENDDDFTGMLVCVPLKGRNRYRIATLAPQRWQDAVGSGVVPPGFWQEYEPPTLADMQAAIDDLGPPGTTASNLRWSSIFRIKHGIVDRYREGRVFVAGDAAHLHPPAGGQGMNTGIQDAWNLGWKLALAVRGQAAPGLLDSYHAERRPAGKMIVDRAVAIAFTDEMDMEDEKAQFLLEMQMTMNYAGSPLVGQTPGFTAGPEPGHRAPDVHGLRRFGVAHPLRLFDLTRGTRSTLLLHADAGASEEEVLALEKLATAVRQQTRGEVDAYLVADPGARLPLLVDLPVVRDADRAFAATYGVDGAGTAAYLVRPDGHVGFRTRPVSETALLDHLAGVFAAQ</sequence>
<evidence type="ECO:0000313" key="6">
    <source>
        <dbReference type="EMBL" id="MEX5721110.1"/>
    </source>
</evidence>
<feature type="domain" description="ABM" evidence="5">
    <location>
        <begin position="14"/>
        <end position="102"/>
    </location>
</feature>
<evidence type="ECO:0000259" key="5">
    <source>
        <dbReference type="PROSITE" id="PS51725"/>
    </source>
</evidence>
<dbReference type="Gene3D" id="3.50.50.60">
    <property type="entry name" value="FAD/NAD(P)-binding domain"/>
    <property type="match status" value="1"/>
</dbReference>
<feature type="region of interest" description="Disordered" evidence="4">
    <location>
        <begin position="330"/>
        <end position="349"/>
    </location>
</feature>
<dbReference type="PROSITE" id="PS51725">
    <property type="entry name" value="ABM"/>
    <property type="match status" value="3"/>
</dbReference>
<dbReference type="PANTHER" id="PTHR43004">
    <property type="entry name" value="TRK SYSTEM POTASSIUM UPTAKE PROTEIN"/>
    <property type="match status" value="1"/>
</dbReference>
<evidence type="ECO:0000256" key="2">
    <source>
        <dbReference type="ARBA" id="ARBA00022630"/>
    </source>
</evidence>
<evidence type="ECO:0000313" key="7">
    <source>
        <dbReference type="Proteomes" id="UP001560045"/>
    </source>
</evidence>
<dbReference type="InterPro" id="IPR050641">
    <property type="entry name" value="RIFMO-like"/>
</dbReference>
<dbReference type="RefSeq" id="WP_369209923.1">
    <property type="nucleotide sequence ID" value="NZ_JBFNXQ010000106.1"/>
</dbReference>
<feature type="domain" description="ABM" evidence="5">
    <location>
        <begin position="116"/>
        <end position="206"/>
    </location>
</feature>
<evidence type="ECO:0000256" key="3">
    <source>
        <dbReference type="ARBA" id="ARBA00022827"/>
    </source>
</evidence>
<dbReference type="SUPFAM" id="SSF51905">
    <property type="entry name" value="FAD/NAD(P)-binding domain"/>
    <property type="match status" value="1"/>
</dbReference>
<organism evidence="6 7">
    <name type="scientific">Geodermatophilus maliterrae</name>
    <dbReference type="NCBI Taxonomy" id="3162531"/>
    <lineage>
        <taxon>Bacteria</taxon>
        <taxon>Bacillati</taxon>
        <taxon>Actinomycetota</taxon>
        <taxon>Actinomycetes</taxon>
        <taxon>Geodermatophilales</taxon>
        <taxon>Geodermatophilaceae</taxon>
        <taxon>Geodermatophilus</taxon>
    </lineage>
</organism>
<dbReference type="Pfam" id="PF03992">
    <property type="entry name" value="ABM"/>
    <property type="match status" value="3"/>
</dbReference>
<evidence type="ECO:0000256" key="4">
    <source>
        <dbReference type="SAM" id="MobiDB-lite"/>
    </source>
</evidence>
<dbReference type="PRINTS" id="PR00420">
    <property type="entry name" value="RNGMNOXGNASE"/>
</dbReference>
<keyword evidence="2" id="KW-0285">Flavoprotein</keyword>
<dbReference type="Gene3D" id="3.40.30.120">
    <property type="match status" value="1"/>
</dbReference>
<evidence type="ECO:0000256" key="1">
    <source>
        <dbReference type="ARBA" id="ARBA00001974"/>
    </source>
</evidence>
<dbReference type="SUPFAM" id="SSF54909">
    <property type="entry name" value="Dimeric alpha+beta barrel"/>
    <property type="match status" value="3"/>
</dbReference>
<comment type="cofactor">
    <cofactor evidence="1">
        <name>FAD</name>
        <dbReference type="ChEBI" id="CHEBI:57692"/>
    </cofactor>
</comment>
<accession>A0ABV3XKK4</accession>
<gene>
    <name evidence="6" type="ORF">ABQ292_22395</name>
</gene>